<organism evidence="7 8">
    <name type="scientific">Olivibacter domesticus</name>
    <name type="common">Pseudosphingobacterium domesticum</name>
    <dbReference type="NCBI Taxonomy" id="407022"/>
    <lineage>
        <taxon>Bacteria</taxon>
        <taxon>Pseudomonadati</taxon>
        <taxon>Bacteroidota</taxon>
        <taxon>Sphingobacteriia</taxon>
        <taxon>Sphingobacteriales</taxon>
        <taxon>Sphingobacteriaceae</taxon>
        <taxon>Olivibacter</taxon>
    </lineage>
</organism>
<evidence type="ECO:0000256" key="3">
    <source>
        <dbReference type="ARBA" id="ARBA00022692"/>
    </source>
</evidence>
<feature type="transmembrane region" description="Helical" evidence="6">
    <location>
        <begin position="80"/>
        <end position="103"/>
    </location>
</feature>
<protein>
    <submittedName>
        <fullName evidence="7">Threonine/homoserine/homoserine lactone efflux protein</fullName>
    </submittedName>
</protein>
<dbReference type="Proteomes" id="UP000199421">
    <property type="component" value="Unassembled WGS sequence"/>
</dbReference>
<dbReference type="PANTHER" id="PTHR30086:SF20">
    <property type="entry name" value="ARGININE EXPORTER PROTEIN ARGO-RELATED"/>
    <property type="match status" value="1"/>
</dbReference>
<evidence type="ECO:0000256" key="2">
    <source>
        <dbReference type="ARBA" id="ARBA00022475"/>
    </source>
</evidence>
<dbReference type="EMBL" id="FOAF01000001">
    <property type="protein sequence ID" value="SEK72471.1"/>
    <property type="molecule type" value="Genomic_DNA"/>
</dbReference>
<dbReference type="AlphaFoldDB" id="A0A1H7JCV0"/>
<accession>A0A1H7JCV0</accession>
<evidence type="ECO:0000313" key="7">
    <source>
        <dbReference type="EMBL" id="SEK72471.1"/>
    </source>
</evidence>
<dbReference type="PANTHER" id="PTHR30086">
    <property type="entry name" value="ARGININE EXPORTER PROTEIN ARGO"/>
    <property type="match status" value="1"/>
</dbReference>
<keyword evidence="2" id="KW-1003">Cell membrane</keyword>
<dbReference type="GO" id="GO:0015171">
    <property type="term" value="F:amino acid transmembrane transporter activity"/>
    <property type="evidence" value="ECO:0007669"/>
    <property type="project" value="TreeGrafter"/>
</dbReference>
<sequence>MCFLCIIFDIMGITNFTSFIFASFIFVVSPGIDTIFVLNKSVTQGKKGGIYATLGICSGVLIHTILAALGLSLLLAKSALAFSIIKYLGAVYLIYLGFLKLVLKKKSLELTEPTTMASTRKTFLAAVLTNTLNPKVAIFFLAFFPQFISPNAITDAFPFIVLGATYALISLLWFITLALFAGISTSKLKSNTSFFYWLNRFSGLVFISMGIKIAFTKR</sequence>
<dbReference type="InterPro" id="IPR001123">
    <property type="entry name" value="LeuE-type"/>
</dbReference>
<dbReference type="Pfam" id="PF01810">
    <property type="entry name" value="LysE"/>
    <property type="match status" value="1"/>
</dbReference>
<comment type="subcellular location">
    <subcellularLocation>
        <location evidence="1">Cell membrane</location>
        <topology evidence="1">Multi-pass membrane protein</topology>
    </subcellularLocation>
</comment>
<evidence type="ECO:0000256" key="6">
    <source>
        <dbReference type="SAM" id="Phobius"/>
    </source>
</evidence>
<feature type="transmembrane region" description="Helical" evidence="6">
    <location>
        <begin position="123"/>
        <end position="144"/>
    </location>
</feature>
<dbReference type="GO" id="GO:0005886">
    <property type="term" value="C:plasma membrane"/>
    <property type="evidence" value="ECO:0007669"/>
    <property type="project" value="UniProtKB-SubCell"/>
</dbReference>
<name>A0A1H7JCV0_OLID1</name>
<gene>
    <name evidence="7" type="ORF">SAMN05661044_00981</name>
</gene>
<keyword evidence="8" id="KW-1185">Reference proteome</keyword>
<dbReference type="PIRSF" id="PIRSF006324">
    <property type="entry name" value="LeuE"/>
    <property type="match status" value="1"/>
</dbReference>
<keyword evidence="5 6" id="KW-0472">Membrane</keyword>
<evidence type="ECO:0000256" key="5">
    <source>
        <dbReference type="ARBA" id="ARBA00023136"/>
    </source>
</evidence>
<feature type="transmembrane region" description="Helical" evidence="6">
    <location>
        <begin position="50"/>
        <end position="74"/>
    </location>
</feature>
<evidence type="ECO:0000313" key="8">
    <source>
        <dbReference type="Proteomes" id="UP000199421"/>
    </source>
</evidence>
<keyword evidence="3 6" id="KW-0812">Transmembrane</keyword>
<keyword evidence="4 6" id="KW-1133">Transmembrane helix</keyword>
<proteinExistence type="predicted"/>
<feature type="transmembrane region" description="Helical" evidence="6">
    <location>
        <begin position="194"/>
        <end position="215"/>
    </location>
</feature>
<evidence type="ECO:0000256" key="4">
    <source>
        <dbReference type="ARBA" id="ARBA00022989"/>
    </source>
</evidence>
<reference evidence="8" key="1">
    <citation type="submission" date="2016-10" db="EMBL/GenBank/DDBJ databases">
        <authorList>
            <person name="Varghese N."/>
            <person name="Submissions S."/>
        </authorList>
    </citation>
    <scope>NUCLEOTIDE SEQUENCE [LARGE SCALE GENOMIC DNA]</scope>
    <source>
        <strain evidence="8">DSM 18733</strain>
    </source>
</reference>
<evidence type="ECO:0000256" key="1">
    <source>
        <dbReference type="ARBA" id="ARBA00004651"/>
    </source>
</evidence>
<feature type="transmembrane region" description="Helical" evidence="6">
    <location>
        <begin position="156"/>
        <end position="182"/>
    </location>
</feature>